<dbReference type="InterPro" id="IPR011055">
    <property type="entry name" value="Dup_hybrid_motif"/>
</dbReference>
<dbReference type="InterPro" id="IPR016047">
    <property type="entry name" value="M23ase_b-sheet_dom"/>
</dbReference>
<proteinExistence type="predicted"/>
<evidence type="ECO:0000256" key="1">
    <source>
        <dbReference type="ARBA" id="ARBA00022729"/>
    </source>
</evidence>
<dbReference type="CDD" id="cd12797">
    <property type="entry name" value="M23_peptidase"/>
    <property type="match status" value="1"/>
</dbReference>
<dbReference type="EMBL" id="JAYKLX010000002">
    <property type="protein sequence ID" value="MEB3344538.1"/>
    <property type="molecule type" value="Genomic_DNA"/>
</dbReference>
<dbReference type="Proteomes" id="UP001327027">
    <property type="component" value="Unassembled WGS sequence"/>
</dbReference>
<keyword evidence="4" id="KW-1185">Reference proteome</keyword>
<feature type="domain" description="M23ase beta-sheet core" evidence="2">
    <location>
        <begin position="97"/>
        <end position="196"/>
    </location>
</feature>
<protein>
    <submittedName>
        <fullName evidence="3">Peptidoglycan DD-metalloendopeptidase family protein</fullName>
    </submittedName>
</protein>
<gene>
    <name evidence="3" type="ORF">U6A24_03645</name>
</gene>
<evidence type="ECO:0000313" key="3">
    <source>
        <dbReference type="EMBL" id="MEB3344538.1"/>
    </source>
</evidence>
<evidence type="ECO:0000313" key="4">
    <source>
        <dbReference type="Proteomes" id="UP001327027"/>
    </source>
</evidence>
<comment type="caution">
    <text evidence="3">The sequence shown here is derived from an EMBL/GenBank/DDBJ whole genome shotgun (WGS) entry which is preliminary data.</text>
</comment>
<keyword evidence="1" id="KW-0732">Signal</keyword>
<organism evidence="3 4">
    <name type="scientific">Aquimarina gracilis</name>
    <dbReference type="NCBI Taxonomy" id="874422"/>
    <lineage>
        <taxon>Bacteria</taxon>
        <taxon>Pseudomonadati</taxon>
        <taxon>Bacteroidota</taxon>
        <taxon>Flavobacteriia</taxon>
        <taxon>Flavobacteriales</taxon>
        <taxon>Flavobacteriaceae</taxon>
        <taxon>Aquimarina</taxon>
    </lineage>
</organism>
<dbReference type="Pfam" id="PF01551">
    <property type="entry name" value="Peptidase_M23"/>
    <property type="match status" value="1"/>
</dbReference>
<dbReference type="InterPro" id="IPR050570">
    <property type="entry name" value="Cell_wall_metabolism_enzyme"/>
</dbReference>
<dbReference type="RefSeq" id="WP_324178580.1">
    <property type="nucleotide sequence ID" value="NZ_BAABAW010000003.1"/>
</dbReference>
<dbReference type="SUPFAM" id="SSF51261">
    <property type="entry name" value="Duplicated hybrid motif"/>
    <property type="match status" value="1"/>
</dbReference>
<accession>A0ABU5ZSB0</accession>
<reference evidence="3 4" key="1">
    <citation type="journal article" date="2013" name="Int. J. Syst. Evol. Microbiol.">
        <title>Aquimarina gracilis sp. nov., isolated from the gut microflora of a mussel, Mytilus coruscus, and emended description of Aquimarina spongiae.</title>
        <authorList>
            <person name="Park S.C."/>
            <person name="Choe H.N."/>
            <person name="Baik K.S."/>
            <person name="Seong C.N."/>
        </authorList>
    </citation>
    <scope>NUCLEOTIDE SEQUENCE [LARGE SCALE GENOMIC DNA]</scope>
    <source>
        <strain evidence="3 4">PSC32</strain>
    </source>
</reference>
<dbReference type="Gene3D" id="2.70.70.10">
    <property type="entry name" value="Glucose Permease (Domain IIA)"/>
    <property type="match status" value="1"/>
</dbReference>
<name>A0ABU5ZSB0_9FLAO</name>
<evidence type="ECO:0000259" key="2">
    <source>
        <dbReference type="Pfam" id="PF01551"/>
    </source>
</evidence>
<dbReference type="PANTHER" id="PTHR21666">
    <property type="entry name" value="PEPTIDASE-RELATED"/>
    <property type="match status" value="1"/>
</dbReference>
<dbReference type="PANTHER" id="PTHR21666:SF289">
    <property type="entry name" value="L-ALA--D-GLU ENDOPEPTIDASE"/>
    <property type="match status" value="1"/>
</dbReference>
<sequence length="229" mass="25798">MDTNQFAKILQELTSDFTPVISSTFLKEDYLAIDLSEDNRALDQIDVASSEAFEVYISNYLRENEKKVAYGGYNEVRGIYRRSSHFNKQDAVTERNIHLGIDVWCDAGTEILAALDGEIHSFKNNDNYGDYGPTIILQHAFEGYIFYTLYGHLSLESIASLQIRQEVKKGQVIAKLGNASVNGDYAPHLHFQIIKDMQGNTGDYPGVSSKNDLKSYLQNCPDPNLLLKI</sequence>